<dbReference type="InterPro" id="IPR023212">
    <property type="entry name" value="Hsp33_helix_hairpin_bin_dom_sf"/>
</dbReference>
<protein>
    <recommendedName>
        <fullName evidence="6">33 kDa chaperonin</fullName>
    </recommendedName>
    <alternativeName>
        <fullName evidence="6">Heat shock protein 33 homolog</fullName>
        <shortName evidence="6">HSP33</shortName>
    </alternativeName>
</protein>
<keyword evidence="8" id="KW-1185">Reference proteome</keyword>
<dbReference type="KEGG" id="vas:GT360_13855"/>
<dbReference type="Gene3D" id="3.90.1280.10">
    <property type="entry name" value="HSP33 redox switch-like"/>
    <property type="match status" value="1"/>
</dbReference>
<dbReference type="PIRSF" id="PIRSF005261">
    <property type="entry name" value="Heat_shock_Hsp33"/>
    <property type="match status" value="1"/>
</dbReference>
<feature type="disulfide bond" description="Redox-active" evidence="6">
    <location>
        <begin position="229"/>
        <end position="231"/>
    </location>
</feature>
<dbReference type="PANTHER" id="PTHR30111:SF1">
    <property type="entry name" value="33 KDA CHAPERONIN"/>
    <property type="match status" value="1"/>
</dbReference>
<dbReference type="CDD" id="cd00498">
    <property type="entry name" value="Hsp33"/>
    <property type="match status" value="1"/>
</dbReference>
<comment type="subcellular location">
    <subcellularLocation>
        <location evidence="6">Cytoplasm</location>
    </subcellularLocation>
</comment>
<dbReference type="PANTHER" id="PTHR30111">
    <property type="entry name" value="33 KDA CHAPERONIN"/>
    <property type="match status" value="1"/>
</dbReference>
<dbReference type="GO" id="GO:0044183">
    <property type="term" value="F:protein folding chaperone"/>
    <property type="evidence" value="ECO:0007669"/>
    <property type="project" value="TreeGrafter"/>
</dbReference>
<organism evidence="7 8">
    <name type="scientific">Vibrio astriarenae</name>
    <dbReference type="NCBI Taxonomy" id="1481923"/>
    <lineage>
        <taxon>Bacteria</taxon>
        <taxon>Pseudomonadati</taxon>
        <taxon>Pseudomonadota</taxon>
        <taxon>Gammaproteobacteria</taxon>
        <taxon>Vibrionales</taxon>
        <taxon>Vibrionaceae</taxon>
        <taxon>Vibrio</taxon>
    </lineage>
</organism>
<dbReference type="SUPFAM" id="SSF64397">
    <property type="entry name" value="Hsp33 domain"/>
    <property type="match status" value="1"/>
</dbReference>
<keyword evidence="4 6" id="KW-0143">Chaperone</keyword>
<evidence type="ECO:0000256" key="6">
    <source>
        <dbReference type="HAMAP-Rule" id="MF_00117"/>
    </source>
</evidence>
<evidence type="ECO:0000313" key="8">
    <source>
        <dbReference type="Proteomes" id="UP000464262"/>
    </source>
</evidence>
<dbReference type="Proteomes" id="UP000464262">
    <property type="component" value="Chromosome 1"/>
</dbReference>
<evidence type="ECO:0000256" key="5">
    <source>
        <dbReference type="ARBA" id="ARBA00023284"/>
    </source>
</evidence>
<feature type="disulfide bond" description="Redox-active" evidence="6">
    <location>
        <begin position="262"/>
        <end position="265"/>
    </location>
</feature>
<dbReference type="GO" id="GO:0051082">
    <property type="term" value="F:unfolded protein binding"/>
    <property type="evidence" value="ECO:0007669"/>
    <property type="project" value="UniProtKB-UniRule"/>
</dbReference>
<dbReference type="GO" id="GO:0005737">
    <property type="term" value="C:cytoplasm"/>
    <property type="evidence" value="ECO:0007669"/>
    <property type="project" value="UniProtKB-SubCell"/>
</dbReference>
<keyword evidence="5 6" id="KW-0676">Redox-active center</keyword>
<name>A0A7Z2T550_9VIBR</name>
<dbReference type="InterPro" id="IPR016153">
    <property type="entry name" value="Heat_shock_Hsp33_N"/>
</dbReference>
<dbReference type="GO" id="GO:0042026">
    <property type="term" value="P:protein refolding"/>
    <property type="evidence" value="ECO:0007669"/>
    <property type="project" value="TreeGrafter"/>
</dbReference>
<dbReference type="InterPro" id="IPR000397">
    <property type="entry name" value="Heat_shock_Hsp33"/>
</dbReference>
<gene>
    <name evidence="6" type="primary">hslO</name>
    <name evidence="7" type="ORF">GT360_13855</name>
</gene>
<reference evidence="7 8" key="1">
    <citation type="submission" date="2020-01" db="EMBL/GenBank/DDBJ databases">
        <title>Whole genome and functional gene identification of agarase of Vibrio HN897.</title>
        <authorList>
            <person name="Liu Y."/>
            <person name="Zhao Z."/>
        </authorList>
    </citation>
    <scope>NUCLEOTIDE SEQUENCE [LARGE SCALE GENOMIC DNA]</scope>
    <source>
        <strain evidence="7 8">HN897</strain>
    </source>
</reference>
<comment type="similarity">
    <text evidence="6">Belongs to the HSP33 family.</text>
</comment>
<comment type="PTM">
    <text evidence="6">Under oxidizing conditions two disulfide bonds are formed involving the reactive cysteines. Under reducing conditions zinc is bound to the reactive cysteines and the protein is inactive.</text>
</comment>
<dbReference type="Pfam" id="PF01430">
    <property type="entry name" value="HSP33"/>
    <property type="match status" value="1"/>
</dbReference>
<comment type="function">
    <text evidence="6">Redox regulated molecular chaperone. Protects both thermally unfolding and oxidatively damaged proteins from irreversible aggregation. Plays an important role in the bacterial defense system toward oxidative stress.</text>
</comment>
<proteinExistence type="inferred from homology"/>
<evidence type="ECO:0000256" key="1">
    <source>
        <dbReference type="ARBA" id="ARBA00022490"/>
    </source>
</evidence>
<dbReference type="HAMAP" id="MF_00117">
    <property type="entry name" value="HslO"/>
    <property type="match status" value="1"/>
</dbReference>
<keyword evidence="1 6" id="KW-0963">Cytoplasm</keyword>
<dbReference type="EMBL" id="CP047475">
    <property type="protein sequence ID" value="QIA64506.1"/>
    <property type="molecule type" value="Genomic_DNA"/>
</dbReference>
<dbReference type="Gene3D" id="3.55.30.10">
    <property type="entry name" value="Hsp33 domain"/>
    <property type="match status" value="1"/>
</dbReference>
<evidence type="ECO:0000256" key="2">
    <source>
        <dbReference type="ARBA" id="ARBA00022833"/>
    </source>
</evidence>
<accession>A0A7Z2T550</accession>
<dbReference type="RefSeq" id="WP_164649409.1">
    <property type="nucleotide sequence ID" value="NZ_CP047475.1"/>
</dbReference>
<evidence type="ECO:0000256" key="3">
    <source>
        <dbReference type="ARBA" id="ARBA00023157"/>
    </source>
</evidence>
<dbReference type="Gene3D" id="1.10.287.480">
    <property type="entry name" value="helix hairpin bin"/>
    <property type="match status" value="1"/>
</dbReference>
<evidence type="ECO:0000256" key="4">
    <source>
        <dbReference type="ARBA" id="ARBA00023186"/>
    </source>
</evidence>
<sequence length="293" mass="32377">MANNVLNRYLFEDLSVRGELVQMDDAYQQIISSKEYPAPLKTLLGELLVSTTLLTATLKFEGSITIQLQGDGPVSLAVINGDHDQKVRGVARWEGDIADDASLHDMMGKGYLVITIDPKKGERYQGVVGLEGDNLTEVIENYFANSEQLKTRLWIRTGELEGKAHAAGMLIQVMPDGTGTPDDFEHLEQLTNTVKDEELFTLEAQELLYRLYNQEKVRLFEPQPVEFFCGCSRERSGSAIVTLDRAEVDDILATEGSIALHCDYCGSNYSFDSAQVAELFAEATGGKGSDTIH</sequence>
<dbReference type="InterPro" id="IPR016154">
    <property type="entry name" value="Heat_shock_Hsp33_C"/>
</dbReference>
<dbReference type="NCBIfam" id="NF001033">
    <property type="entry name" value="PRK00114.1"/>
    <property type="match status" value="1"/>
</dbReference>
<dbReference type="AlphaFoldDB" id="A0A7Z2T550"/>
<keyword evidence="2 6" id="KW-0862">Zinc</keyword>
<dbReference type="SUPFAM" id="SSF118352">
    <property type="entry name" value="HSP33 redox switch-like"/>
    <property type="match status" value="1"/>
</dbReference>
<evidence type="ECO:0000313" key="7">
    <source>
        <dbReference type="EMBL" id="QIA64506.1"/>
    </source>
</evidence>
<keyword evidence="3 6" id="KW-1015">Disulfide bond</keyword>